<accession>A0ABT5YXE2</accession>
<dbReference type="RefSeq" id="WP_275811721.1">
    <property type="nucleotide sequence ID" value="NZ_BAAANM010000015.1"/>
</dbReference>
<evidence type="ECO:0000259" key="4">
    <source>
        <dbReference type="Pfam" id="PF06737"/>
    </source>
</evidence>
<feature type="chain" id="PRO_5045800923" evidence="3">
    <location>
        <begin position="27"/>
        <end position="180"/>
    </location>
</feature>
<keyword evidence="6" id="KW-1185">Reference proteome</keyword>
<evidence type="ECO:0000313" key="5">
    <source>
        <dbReference type="EMBL" id="MDF2256119.1"/>
    </source>
</evidence>
<comment type="caution">
    <text evidence="5">The sequence shown here is derived from an EMBL/GenBank/DDBJ whole genome shotgun (WGS) entry which is preliminary data.</text>
</comment>
<sequence length="180" mass="20283">MQAKYLAYGLAAAVAAGAVGAPAAAAAPAAPGGYASGSWDHLANCEASGNWHINSGNGYYGGLQISGHTWHAFGGGAYAARADQASRSQQIAIANRVLSSQGLGAWPDCSARATGLGYGRHHLSSGYSRHTYRHAFRWHRYRIHLRHRHWFHAYHRWFHGRHYRLHWRRYWVHRHRHWVR</sequence>
<dbReference type="Gene3D" id="1.10.530.10">
    <property type="match status" value="1"/>
</dbReference>
<dbReference type="Proteomes" id="UP001220022">
    <property type="component" value="Unassembled WGS sequence"/>
</dbReference>
<evidence type="ECO:0000313" key="6">
    <source>
        <dbReference type="Proteomes" id="UP001220022"/>
    </source>
</evidence>
<evidence type="ECO:0000256" key="2">
    <source>
        <dbReference type="ARBA" id="ARBA00022801"/>
    </source>
</evidence>
<dbReference type="Pfam" id="PF06737">
    <property type="entry name" value="Transglycosylas"/>
    <property type="match status" value="1"/>
</dbReference>
<dbReference type="InterPro" id="IPR010618">
    <property type="entry name" value="RPF"/>
</dbReference>
<proteinExistence type="inferred from homology"/>
<evidence type="ECO:0000256" key="1">
    <source>
        <dbReference type="ARBA" id="ARBA00010830"/>
    </source>
</evidence>
<evidence type="ECO:0000256" key="3">
    <source>
        <dbReference type="SAM" id="SignalP"/>
    </source>
</evidence>
<dbReference type="SUPFAM" id="SSF53955">
    <property type="entry name" value="Lysozyme-like"/>
    <property type="match status" value="1"/>
</dbReference>
<keyword evidence="3" id="KW-0732">Signal</keyword>
<keyword evidence="2" id="KW-0378">Hydrolase</keyword>
<protein>
    <submittedName>
        <fullName evidence="5">Transglycosylase family protein</fullName>
    </submittedName>
</protein>
<gene>
    <name evidence="5" type="ORF">P2L57_10375</name>
</gene>
<feature type="domain" description="Resuscitation-promoting factor core lysozyme-like" evidence="4">
    <location>
        <begin position="38"/>
        <end position="109"/>
    </location>
</feature>
<feature type="signal peptide" evidence="3">
    <location>
        <begin position="1"/>
        <end position="26"/>
    </location>
</feature>
<organism evidence="5 6">
    <name type="scientific">Streptantibioticus ferralitis</name>
    <dbReference type="NCBI Taxonomy" id="236510"/>
    <lineage>
        <taxon>Bacteria</taxon>
        <taxon>Bacillati</taxon>
        <taxon>Actinomycetota</taxon>
        <taxon>Actinomycetes</taxon>
        <taxon>Kitasatosporales</taxon>
        <taxon>Streptomycetaceae</taxon>
        <taxon>Streptantibioticus</taxon>
    </lineage>
</organism>
<reference evidence="5 6" key="1">
    <citation type="submission" date="2023-03" db="EMBL/GenBank/DDBJ databases">
        <title>Draft genome sequence of type strain Streptomyces ferralitis JCM 14344.</title>
        <authorList>
            <person name="Klaysubun C."/>
            <person name="Duangmal K."/>
        </authorList>
    </citation>
    <scope>NUCLEOTIDE SEQUENCE [LARGE SCALE GENOMIC DNA]</scope>
    <source>
        <strain evidence="5 6">JCM 14344</strain>
    </source>
</reference>
<name>A0ABT5YXE2_9ACTN</name>
<comment type="similarity">
    <text evidence="1">Belongs to the transglycosylase family. Rpf subfamily.</text>
</comment>
<dbReference type="EMBL" id="JARHTQ010000005">
    <property type="protein sequence ID" value="MDF2256119.1"/>
    <property type="molecule type" value="Genomic_DNA"/>
</dbReference>
<dbReference type="InterPro" id="IPR023346">
    <property type="entry name" value="Lysozyme-like_dom_sf"/>
</dbReference>
<dbReference type="CDD" id="cd13925">
    <property type="entry name" value="RPF"/>
    <property type="match status" value="1"/>
</dbReference>